<name>A0AAE0LAL4_9CHLO</name>
<evidence type="ECO:0000256" key="3">
    <source>
        <dbReference type="ARBA" id="ARBA00022679"/>
    </source>
</evidence>
<dbReference type="Gene3D" id="1.10.510.10">
    <property type="entry name" value="Transferase(Phosphotransferase) domain 1"/>
    <property type="match status" value="1"/>
</dbReference>
<dbReference type="InterPro" id="IPR017441">
    <property type="entry name" value="Protein_kinase_ATP_BS"/>
</dbReference>
<evidence type="ECO:0000256" key="7">
    <source>
        <dbReference type="ARBA" id="ARBA00047899"/>
    </source>
</evidence>
<accession>A0AAE0LAL4</accession>
<feature type="region of interest" description="Disordered" evidence="10">
    <location>
        <begin position="1"/>
        <end position="75"/>
    </location>
</feature>
<dbReference type="InterPro" id="IPR011009">
    <property type="entry name" value="Kinase-like_dom_sf"/>
</dbReference>
<reference evidence="12 13" key="1">
    <citation type="journal article" date="2015" name="Genome Biol. Evol.">
        <title>Comparative Genomics of a Bacterivorous Green Alga Reveals Evolutionary Causalities and Consequences of Phago-Mixotrophic Mode of Nutrition.</title>
        <authorList>
            <person name="Burns J.A."/>
            <person name="Paasch A."/>
            <person name="Narechania A."/>
            <person name="Kim E."/>
        </authorList>
    </citation>
    <scope>NUCLEOTIDE SEQUENCE [LARGE SCALE GENOMIC DNA]</scope>
    <source>
        <strain evidence="12 13">PLY_AMNH</strain>
    </source>
</reference>
<gene>
    <name evidence="12" type="ORF">CYMTET_13715</name>
</gene>
<feature type="compositionally biased region" description="Polar residues" evidence="10">
    <location>
        <begin position="282"/>
        <end position="293"/>
    </location>
</feature>
<feature type="compositionally biased region" description="Basic residues" evidence="10">
    <location>
        <begin position="28"/>
        <end position="38"/>
    </location>
</feature>
<feature type="compositionally biased region" description="Polar residues" evidence="10">
    <location>
        <begin position="594"/>
        <end position="604"/>
    </location>
</feature>
<evidence type="ECO:0000259" key="11">
    <source>
        <dbReference type="PROSITE" id="PS50011"/>
    </source>
</evidence>
<dbReference type="InterPro" id="IPR051334">
    <property type="entry name" value="SRPK"/>
</dbReference>
<keyword evidence="6 9" id="KW-0067">ATP-binding</keyword>
<comment type="caution">
    <text evidence="12">The sequence shown here is derived from an EMBL/GenBank/DDBJ whole genome shotgun (WGS) entry which is preliminary data.</text>
</comment>
<dbReference type="GO" id="GO:0000245">
    <property type="term" value="P:spliceosomal complex assembly"/>
    <property type="evidence" value="ECO:0007669"/>
    <property type="project" value="TreeGrafter"/>
</dbReference>
<evidence type="ECO:0000256" key="2">
    <source>
        <dbReference type="ARBA" id="ARBA00022527"/>
    </source>
</evidence>
<dbReference type="Proteomes" id="UP001190700">
    <property type="component" value="Unassembled WGS sequence"/>
</dbReference>
<dbReference type="PROSITE" id="PS00107">
    <property type="entry name" value="PROTEIN_KINASE_ATP"/>
    <property type="match status" value="1"/>
</dbReference>
<evidence type="ECO:0000256" key="4">
    <source>
        <dbReference type="ARBA" id="ARBA00022741"/>
    </source>
</evidence>
<keyword evidence="2" id="KW-0723">Serine/threonine-protein kinase</keyword>
<dbReference type="Gene3D" id="3.30.200.20">
    <property type="entry name" value="Phosphorylase Kinase, domain 1"/>
    <property type="match status" value="1"/>
</dbReference>
<dbReference type="CDD" id="cd14136">
    <property type="entry name" value="STKc_SRPK"/>
    <property type="match status" value="1"/>
</dbReference>
<dbReference type="AlphaFoldDB" id="A0AAE0LAL4"/>
<protein>
    <recommendedName>
        <fullName evidence="1">non-specific serine/threonine protein kinase</fullName>
        <ecNumber evidence="1">2.7.11.1</ecNumber>
    </recommendedName>
</protein>
<dbReference type="PROSITE" id="PS50011">
    <property type="entry name" value="PROTEIN_KINASE_DOM"/>
    <property type="match status" value="1"/>
</dbReference>
<dbReference type="PANTHER" id="PTHR47634:SF9">
    <property type="entry name" value="PROTEIN KINASE DOMAIN-CONTAINING PROTEIN-RELATED"/>
    <property type="match status" value="1"/>
</dbReference>
<evidence type="ECO:0000313" key="13">
    <source>
        <dbReference type="Proteomes" id="UP001190700"/>
    </source>
</evidence>
<dbReference type="PROSITE" id="PS00108">
    <property type="entry name" value="PROTEIN_KINASE_ST"/>
    <property type="match status" value="1"/>
</dbReference>
<dbReference type="EC" id="2.7.11.1" evidence="1"/>
<dbReference type="GO" id="GO:0004674">
    <property type="term" value="F:protein serine/threonine kinase activity"/>
    <property type="evidence" value="ECO:0007669"/>
    <property type="project" value="UniProtKB-KW"/>
</dbReference>
<dbReference type="InterPro" id="IPR000719">
    <property type="entry name" value="Prot_kinase_dom"/>
</dbReference>
<evidence type="ECO:0000256" key="9">
    <source>
        <dbReference type="PROSITE-ProRule" id="PRU10141"/>
    </source>
</evidence>
<comment type="catalytic activity">
    <reaction evidence="7">
        <text>L-threonyl-[protein] + ATP = O-phospho-L-threonyl-[protein] + ADP + H(+)</text>
        <dbReference type="Rhea" id="RHEA:46608"/>
        <dbReference type="Rhea" id="RHEA-COMP:11060"/>
        <dbReference type="Rhea" id="RHEA-COMP:11605"/>
        <dbReference type="ChEBI" id="CHEBI:15378"/>
        <dbReference type="ChEBI" id="CHEBI:30013"/>
        <dbReference type="ChEBI" id="CHEBI:30616"/>
        <dbReference type="ChEBI" id="CHEBI:61977"/>
        <dbReference type="ChEBI" id="CHEBI:456216"/>
        <dbReference type="EC" id="2.7.11.1"/>
    </reaction>
</comment>
<keyword evidence="3" id="KW-0808">Transferase</keyword>
<dbReference type="GO" id="GO:0050684">
    <property type="term" value="P:regulation of mRNA processing"/>
    <property type="evidence" value="ECO:0007669"/>
    <property type="project" value="TreeGrafter"/>
</dbReference>
<dbReference type="GO" id="GO:0005524">
    <property type="term" value="F:ATP binding"/>
    <property type="evidence" value="ECO:0007669"/>
    <property type="project" value="UniProtKB-UniRule"/>
</dbReference>
<sequence length="618" mass="68492">MATDPEDDKGATLLPSVNKTNKSDAAAKKKRRNRKKKTGTGEASQPKDGAGTDATGGGSESDMSESDEGEEGYRKGGYHRVAVGDSFNEGRYTVRKKLGWGHFSTVWLSWDSKLNREVALKVQKSASHYTEAAYDEIQLLREISEGDEEGISCCCKLLDHFEHHGINGRHVCMVFEVLGDNLLTLIKRYNYRGIPIPIVKKLAREMLLGLEYIHKERQIIHTDLKPENVLLTSHLPNPRSPGRKGKSSALPQPPQPPLPAGPPPASSGPRVEDPASADVSMEQPTTSQSSSQMEGGVVDSLSAEVSTTSLSKNQKKKLRKKAKKAQKGDANPASESPAKESVPRVEITTPLASEEDATPCSMPMRSTVEAMSYEEPIASSPARDAQERTPHGEGMVVFAEEVWTGSTGLTETELRNLQCKVVDFGNACWVHKQFTTDIQTRQYRCPEVILGAKYSTPADMWSLACIIFELLTGDLLFDPRSGEDYDRDEDHLALFMELLSRMPKKIALGGKYSREFFNRQGELRHIRKLRFWPLDGVLVEKYDMPPREAQAIASFIIPMLDFIPERRATATQMLKHPWITGAGSSAIHGDAGDSSMNQNMQPDSMQRVHVEDLESTRQ</sequence>
<feature type="compositionally biased region" description="Basic residues" evidence="10">
    <location>
        <begin position="313"/>
        <end position="325"/>
    </location>
</feature>
<dbReference type="InterPro" id="IPR008271">
    <property type="entry name" value="Ser/Thr_kinase_AS"/>
</dbReference>
<feature type="region of interest" description="Disordered" evidence="10">
    <location>
        <begin position="231"/>
        <end position="361"/>
    </location>
</feature>
<evidence type="ECO:0000256" key="6">
    <source>
        <dbReference type="ARBA" id="ARBA00022840"/>
    </source>
</evidence>
<organism evidence="12 13">
    <name type="scientific">Cymbomonas tetramitiformis</name>
    <dbReference type="NCBI Taxonomy" id="36881"/>
    <lineage>
        <taxon>Eukaryota</taxon>
        <taxon>Viridiplantae</taxon>
        <taxon>Chlorophyta</taxon>
        <taxon>Pyramimonadophyceae</taxon>
        <taxon>Pyramimonadales</taxon>
        <taxon>Pyramimonadaceae</taxon>
        <taxon>Cymbomonas</taxon>
    </lineage>
</organism>
<comment type="catalytic activity">
    <reaction evidence="8">
        <text>L-seryl-[protein] + ATP = O-phospho-L-seryl-[protein] + ADP + H(+)</text>
        <dbReference type="Rhea" id="RHEA:17989"/>
        <dbReference type="Rhea" id="RHEA-COMP:9863"/>
        <dbReference type="Rhea" id="RHEA-COMP:11604"/>
        <dbReference type="ChEBI" id="CHEBI:15378"/>
        <dbReference type="ChEBI" id="CHEBI:29999"/>
        <dbReference type="ChEBI" id="CHEBI:30616"/>
        <dbReference type="ChEBI" id="CHEBI:83421"/>
        <dbReference type="ChEBI" id="CHEBI:456216"/>
        <dbReference type="EC" id="2.7.11.1"/>
    </reaction>
</comment>
<dbReference type="SUPFAM" id="SSF56112">
    <property type="entry name" value="Protein kinase-like (PK-like)"/>
    <property type="match status" value="1"/>
</dbReference>
<evidence type="ECO:0000256" key="1">
    <source>
        <dbReference type="ARBA" id="ARBA00012513"/>
    </source>
</evidence>
<keyword evidence="5" id="KW-0418">Kinase</keyword>
<dbReference type="FunFam" id="1.10.510.10:FF:000339">
    <property type="entry name" value="Serine/threonine-protein kinase SRPK-like protein"/>
    <property type="match status" value="1"/>
</dbReference>
<keyword evidence="4 9" id="KW-0547">Nucleotide-binding</keyword>
<feature type="binding site" evidence="9">
    <location>
        <position position="121"/>
    </location>
    <ligand>
        <name>ATP</name>
        <dbReference type="ChEBI" id="CHEBI:30616"/>
    </ligand>
</feature>
<dbReference type="SMART" id="SM00220">
    <property type="entry name" value="S_TKc"/>
    <property type="match status" value="1"/>
</dbReference>
<evidence type="ECO:0000256" key="10">
    <source>
        <dbReference type="SAM" id="MobiDB-lite"/>
    </source>
</evidence>
<dbReference type="EMBL" id="LGRX02005508">
    <property type="protein sequence ID" value="KAK3278341.1"/>
    <property type="molecule type" value="Genomic_DNA"/>
</dbReference>
<keyword evidence="13" id="KW-1185">Reference proteome</keyword>
<dbReference type="Pfam" id="PF00069">
    <property type="entry name" value="Pkinase"/>
    <property type="match status" value="2"/>
</dbReference>
<proteinExistence type="predicted"/>
<feature type="domain" description="Protein kinase" evidence="11">
    <location>
        <begin position="92"/>
        <end position="579"/>
    </location>
</feature>
<evidence type="ECO:0000256" key="8">
    <source>
        <dbReference type="ARBA" id="ARBA00048679"/>
    </source>
</evidence>
<dbReference type="PANTHER" id="PTHR47634">
    <property type="entry name" value="PROTEIN KINASE DOMAIN-CONTAINING PROTEIN-RELATED"/>
    <property type="match status" value="1"/>
</dbReference>
<evidence type="ECO:0000313" key="12">
    <source>
        <dbReference type="EMBL" id="KAK3278341.1"/>
    </source>
</evidence>
<feature type="compositionally biased region" description="Pro residues" evidence="10">
    <location>
        <begin position="251"/>
        <end position="266"/>
    </location>
</feature>
<dbReference type="FunFam" id="3.30.200.20:FF:000770">
    <property type="entry name" value="SRSF protein kinase 2"/>
    <property type="match status" value="1"/>
</dbReference>
<evidence type="ECO:0000256" key="5">
    <source>
        <dbReference type="ARBA" id="ARBA00022777"/>
    </source>
</evidence>
<feature type="compositionally biased region" description="Basic and acidic residues" evidence="10">
    <location>
        <begin position="606"/>
        <end position="618"/>
    </location>
</feature>
<feature type="region of interest" description="Disordered" evidence="10">
    <location>
        <begin position="585"/>
        <end position="618"/>
    </location>
</feature>